<protein>
    <submittedName>
        <fullName evidence="1">Uncharacterized protein</fullName>
    </submittedName>
</protein>
<sequence>MNKEELIELRELKKRGLTKLKLVGTGYAFIVHKNIQYKISHDLIGEGKELSEFIDRSENEPGRCHLYKTNLHVTKDLFIPEELNEAIKEEDQIAIKFDKAIDKKIPE</sequence>
<accession>X1GQM1</accession>
<name>X1GQM1_9ZZZZ</name>
<dbReference type="AlphaFoldDB" id="X1GQM1"/>
<comment type="caution">
    <text evidence="1">The sequence shown here is derived from an EMBL/GenBank/DDBJ whole genome shotgun (WGS) entry which is preliminary data.</text>
</comment>
<proteinExistence type="predicted"/>
<gene>
    <name evidence="1" type="ORF">S03H2_21325</name>
</gene>
<organism evidence="1">
    <name type="scientific">marine sediment metagenome</name>
    <dbReference type="NCBI Taxonomy" id="412755"/>
    <lineage>
        <taxon>unclassified sequences</taxon>
        <taxon>metagenomes</taxon>
        <taxon>ecological metagenomes</taxon>
    </lineage>
</organism>
<dbReference type="EMBL" id="BARU01011335">
    <property type="protein sequence ID" value="GAH43909.1"/>
    <property type="molecule type" value="Genomic_DNA"/>
</dbReference>
<evidence type="ECO:0000313" key="1">
    <source>
        <dbReference type="EMBL" id="GAH43909.1"/>
    </source>
</evidence>
<reference evidence="1" key="1">
    <citation type="journal article" date="2014" name="Front. Microbiol.">
        <title>High frequency of phylogenetically diverse reductive dehalogenase-homologous genes in deep subseafloor sedimentary metagenomes.</title>
        <authorList>
            <person name="Kawai M."/>
            <person name="Futagami T."/>
            <person name="Toyoda A."/>
            <person name="Takaki Y."/>
            <person name="Nishi S."/>
            <person name="Hori S."/>
            <person name="Arai W."/>
            <person name="Tsubouchi T."/>
            <person name="Morono Y."/>
            <person name="Uchiyama I."/>
            <person name="Ito T."/>
            <person name="Fujiyama A."/>
            <person name="Inagaki F."/>
            <person name="Takami H."/>
        </authorList>
    </citation>
    <scope>NUCLEOTIDE SEQUENCE</scope>
    <source>
        <strain evidence="1">Expedition CK06-06</strain>
    </source>
</reference>